<protein>
    <submittedName>
        <fullName evidence="2">Uncharacterized protein</fullName>
    </submittedName>
</protein>
<dbReference type="EMBL" id="JAVHNS010000001">
    <property type="protein sequence ID" value="KAK6363117.1"/>
    <property type="molecule type" value="Genomic_DNA"/>
</dbReference>
<keyword evidence="3" id="KW-1185">Reference proteome</keyword>
<proteinExistence type="predicted"/>
<name>A0AAV9VM94_9PEZI</name>
<dbReference type="AlphaFoldDB" id="A0AAV9VM94"/>
<gene>
    <name evidence="2" type="ORF">TWF730_000564</name>
</gene>
<comment type="caution">
    <text evidence="2">The sequence shown here is derived from an EMBL/GenBank/DDBJ whole genome shotgun (WGS) entry which is preliminary data.</text>
</comment>
<dbReference type="Proteomes" id="UP001373714">
    <property type="component" value="Unassembled WGS sequence"/>
</dbReference>
<organism evidence="2 3">
    <name type="scientific">Orbilia blumenaviensis</name>
    <dbReference type="NCBI Taxonomy" id="1796055"/>
    <lineage>
        <taxon>Eukaryota</taxon>
        <taxon>Fungi</taxon>
        <taxon>Dikarya</taxon>
        <taxon>Ascomycota</taxon>
        <taxon>Pezizomycotina</taxon>
        <taxon>Orbiliomycetes</taxon>
        <taxon>Orbiliales</taxon>
        <taxon>Orbiliaceae</taxon>
        <taxon>Orbilia</taxon>
    </lineage>
</organism>
<feature type="region of interest" description="Disordered" evidence="1">
    <location>
        <begin position="37"/>
        <end position="71"/>
    </location>
</feature>
<evidence type="ECO:0000313" key="3">
    <source>
        <dbReference type="Proteomes" id="UP001373714"/>
    </source>
</evidence>
<feature type="compositionally biased region" description="Polar residues" evidence="1">
    <location>
        <begin position="59"/>
        <end position="69"/>
    </location>
</feature>
<evidence type="ECO:0000256" key="1">
    <source>
        <dbReference type="SAM" id="MobiDB-lite"/>
    </source>
</evidence>
<evidence type="ECO:0000313" key="2">
    <source>
        <dbReference type="EMBL" id="KAK6363117.1"/>
    </source>
</evidence>
<reference evidence="2 3" key="1">
    <citation type="submission" date="2019-10" db="EMBL/GenBank/DDBJ databases">
        <authorList>
            <person name="Palmer J.M."/>
        </authorList>
    </citation>
    <scope>NUCLEOTIDE SEQUENCE [LARGE SCALE GENOMIC DNA]</scope>
    <source>
        <strain evidence="2 3">TWF730</strain>
    </source>
</reference>
<sequence>MLESTKETKWLFIWIISQLMRSRQQRIASSIGGLDAHKAEGASGAPSNLGSGDIPGIPNQASTMSQAESSVAGLHIEAARQSQRRGPMGIDELIN</sequence>
<accession>A0AAV9VM94</accession>